<protein>
    <submittedName>
        <fullName evidence="5">GntR family transcriptional regulator</fullName>
    </submittedName>
</protein>
<reference evidence="5 7" key="1">
    <citation type="journal article" date="2020" name="Microorganisms">
        <title>Reliable Identification of Environmental Pseudomonas Isolates Using the rpoD Gene.</title>
        <authorList>
            <consortium name="The Broad Institute Genome Sequencing Platform"/>
            <person name="Girard L."/>
            <person name="Lood C."/>
            <person name="Rokni-Zadeh H."/>
            <person name="van Noort V."/>
            <person name="Lavigne R."/>
            <person name="De Mot R."/>
        </authorList>
    </citation>
    <scope>NUCLEOTIDE SEQUENCE</scope>
    <source>
        <strain evidence="5 7">SWRI12</strain>
    </source>
</reference>
<dbReference type="InterPro" id="IPR036388">
    <property type="entry name" value="WH-like_DNA-bd_sf"/>
</dbReference>
<dbReference type="CDD" id="cd07377">
    <property type="entry name" value="WHTH_GntR"/>
    <property type="match status" value="1"/>
</dbReference>
<keyword evidence="1" id="KW-0805">Transcription regulation</keyword>
<dbReference type="SUPFAM" id="SSF48008">
    <property type="entry name" value="GntR ligand-binding domain-like"/>
    <property type="match status" value="1"/>
</dbReference>
<dbReference type="GO" id="GO:0003700">
    <property type="term" value="F:DNA-binding transcription factor activity"/>
    <property type="evidence" value="ECO:0007669"/>
    <property type="project" value="InterPro"/>
</dbReference>
<dbReference type="Proteomes" id="UP000636518">
    <property type="component" value="Unassembled WGS sequence"/>
</dbReference>
<accession>A0A923FAV6</accession>
<name>A0A923FAV6_9PSED</name>
<dbReference type="Pfam" id="PF07729">
    <property type="entry name" value="FCD"/>
    <property type="match status" value="1"/>
</dbReference>
<dbReference type="Gene3D" id="1.20.120.530">
    <property type="entry name" value="GntR ligand-binding domain-like"/>
    <property type="match status" value="1"/>
</dbReference>
<dbReference type="PROSITE" id="PS50949">
    <property type="entry name" value="HTH_GNTR"/>
    <property type="match status" value="1"/>
</dbReference>
<dbReference type="InterPro" id="IPR000524">
    <property type="entry name" value="Tscrpt_reg_HTH_GntR"/>
</dbReference>
<evidence type="ECO:0000256" key="3">
    <source>
        <dbReference type="ARBA" id="ARBA00023163"/>
    </source>
</evidence>
<gene>
    <name evidence="6" type="ORF">HU715_017470</name>
    <name evidence="5" type="ORF">HU715_03390</name>
</gene>
<dbReference type="SMART" id="SM00895">
    <property type="entry name" value="FCD"/>
    <property type="match status" value="1"/>
</dbReference>
<keyword evidence="7" id="KW-1185">Reference proteome</keyword>
<dbReference type="PRINTS" id="PR00035">
    <property type="entry name" value="HTHGNTR"/>
</dbReference>
<organism evidence="5">
    <name type="scientific">Pseudomonas zanjanensis</name>
    <dbReference type="NCBI Taxonomy" id="2745496"/>
    <lineage>
        <taxon>Bacteria</taxon>
        <taxon>Pseudomonadati</taxon>
        <taxon>Pseudomonadota</taxon>
        <taxon>Gammaproteobacteria</taxon>
        <taxon>Pseudomonadales</taxon>
        <taxon>Pseudomonadaceae</taxon>
        <taxon>Pseudomonas</taxon>
    </lineage>
</organism>
<dbReference type="GO" id="GO:0003677">
    <property type="term" value="F:DNA binding"/>
    <property type="evidence" value="ECO:0007669"/>
    <property type="project" value="UniProtKB-KW"/>
</dbReference>
<dbReference type="InterPro" id="IPR036390">
    <property type="entry name" value="WH_DNA-bd_sf"/>
</dbReference>
<sequence length="207" mass="23270">MSYVVDVLRQGILTGAIAEGTPLRQDDLAAKFGLSRMPIRDAIRQLEAEGLVVYEPHKGATVATMTIDDIIEIYDMRIMAECTALKLAFGSIKEERIAELNSIIQDMESADLDQLRALNQQFFAVLFQPVQRPRLQSLIKSLQDSVERYLQFILIDLDHQTQSVREYKMLTEACAVGDQIGAVKSLKSHISNSQKTVVSFLKSRQKP</sequence>
<feature type="domain" description="HTH gntR-type" evidence="4">
    <location>
        <begin position="1"/>
        <end position="65"/>
    </location>
</feature>
<dbReference type="AlphaFoldDB" id="A0A923FAV6"/>
<dbReference type="InterPro" id="IPR008920">
    <property type="entry name" value="TF_FadR/GntR_C"/>
</dbReference>
<evidence type="ECO:0000259" key="4">
    <source>
        <dbReference type="PROSITE" id="PS50949"/>
    </source>
</evidence>
<dbReference type="SUPFAM" id="SSF46785">
    <property type="entry name" value="Winged helix' DNA-binding domain"/>
    <property type="match status" value="1"/>
</dbReference>
<dbReference type="Gene3D" id="1.10.10.10">
    <property type="entry name" value="Winged helix-like DNA-binding domain superfamily/Winged helix DNA-binding domain"/>
    <property type="match status" value="1"/>
</dbReference>
<proteinExistence type="predicted"/>
<dbReference type="SMART" id="SM00345">
    <property type="entry name" value="HTH_GNTR"/>
    <property type="match status" value="1"/>
</dbReference>
<evidence type="ECO:0000313" key="5">
    <source>
        <dbReference type="EMBL" id="MBC3388689.1"/>
    </source>
</evidence>
<comment type="caution">
    <text evidence="5">The sequence shown here is derived from an EMBL/GenBank/DDBJ whole genome shotgun (WGS) entry which is preliminary data.</text>
</comment>
<dbReference type="Pfam" id="PF00392">
    <property type="entry name" value="GntR"/>
    <property type="match status" value="1"/>
</dbReference>
<dbReference type="PANTHER" id="PTHR43537">
    <property type="entry name" value="TRANSCRIPTIONAL REGULATOR, GNTR FAMILY"/>
    <property type="match status" value="1"/>
</dbReference>
<evidence type="ECO:0000256" key="2">
    <source>
        <dbReference type="ARBA" id="ARBA00023125"/>
    </source>
</evidence>
<evidence type="ECO:0000313" key="6">
    <source>
        <dbReference type="EMBL" id="MBV4497136.1"/>
    </source>
</evidence>
<dbReference type="EMBL" id="JABWRB010000003">
    <property type="protein sequence ID" value="MBC3388689.1"/>
    <property type="molecule type" value="Genomic_DNA"/>
</dbReference>
<keyword evidence="3" id="KW-0804">Transcription</keyword>
<reference evidence="6" key="3">
    <citation type="submission" date="2021-06" db="EMBL/GenBank/DDBJ databases">
        <title>Updating the genus Pseudomonas: Description of 43 new species and partition of the Pseudomonas putida group.</title>
        <authorList>
            <person name="Girard L."/>
            <person name="Lood C."/>
            <person name="Vandamme P."/>
            <person name="Rokni-Zadeh H."/>
            <person name="Van Noort V."/>
            <person name="Hofte M."/>
            <person name="Lavigne R."/>
            <person name="De Mot R."/>
        </authorList>
    </citation>
    <scope>NUCLEOTIDE SEQUENCE</scope>
    <source>
        <strain evidence="6">SWRI12</strain>
    </source>
</reference>
<evidence type="ECO:0000313" key="7">
    <source>
        <dbReference type="Proteomes" id="UP000636518"/>
    </source>
</evidence>
<evidence type="ECO:0000256" key="1">
    <source>
        <dbReference type="ARBA" id="ARBA00023015"/>
    </source>
</evidence>
<dbReference type="PANTHER" id="PTHR43537:SF41">
    <property type="entry name" value="TRANSCRIPTIONAL REGULATORY PROTEIN"/>
    <property type="match status" value="1"/>
</dbReference>
<dbReference type="InterPro" id="IPR011711">
    <property type="entry name" value="GntR_C"/>
</dbReference>
<keyword evidence="2" id="KW-0238">DNA-binding</keyword>
<dbReference type="EMBL" id="JABWRB020000002">
    <property type="protein sequence ID" value="MBV4497136.1"/>
    <property type="molecule type" value="Genomic_DNA"/>
</dbReference>
<reference evidence="5" key="2">
    <citation type="submission" date="2020-07" db="EMBL/GenBank/DDBJ databases">
        <authorList>
            <person name="Lood C."/>
            <person name="Girard L."/>
        </authorList>
    </citation>
    <scope>NUCLEOTIDE SEQUENCE</scope>
    <source>
        <strain evidence="5">SWRI12</strain>
    </source>
</reference>